<organism evidence="2 3">
    <name type="scientific">Protopolystoma xenopodis</name>
    <dbReference type="NCBI Taxonomy" id="117903"/>
    <lineage>
        <taxon>Eukaryota</taxon>
        <taxon>Metazoa</taxon>
        <taxon>Spiralia</taxon>
        <taxon>Lophotrochozoa</taxon>
        <taxon>Platyhelminthes</taxon>
        <taxon>Monogenea</taxon>
        <taxon>Polyopisthocotylea</taxon>
        <taxon>Polystomatidea</taxon>
        <taxon>Polystomatidae</taxon>
        <taxon>Protopolystoma</taxon>
    </lineage>
</organism>
<dbReference type="EMBL" id="CAAALY010020381">
    <property type="protein sequence ID" value="VEL14219.1"/>
    <property type="molecule type" value="Genomic_DNA"/>
</dbReference>
<dbReference type="AlphaFoldDB" id="A0A448WKT1"/>
<evidence type="ECO:0000313" key="2">
    <source>
        <dbReference type="EMBL" id="VEL14219.1"/>
    </source>
</evidence>
<protein>
    <submittedName>
        <fullName evidence="2">Uncharacterized protein</fullName>
    </submittedName>
</protein>
<proteinExistence type="predicted"/>
<accession>A0A448WKT1</accession>
<evidence type="ECO:0000256" key="1">
    <source>
        <dbReference type="SAM" id="MobiDB-lite"/>
    </source>
</evidence>
<comment type="caution">
    <text evidence="2">The sequence shown here is derived from an EMBL/GenBank/DDBJ whole genome shotgun (WGS) entry which is preliminary data.</text>
</comment>
<dbReference type="Proteomes" id="UP000784294">
    <property type="component" value="Unassembled WGS sequence"/>
</dbReference>
<evidence type="ECO:0000313" key="3">
    <source>
        <dbReference type="Proteomes" id="UP000784294"/>
    </source>
</evidence>
<feature type="region of interest" description="Disordered" evidence="1">
    <location>
        <begin position="45"/>
        <end position="66"/>
    </location>
</feature>
<gene>
    <name evidence="2" type="ORF">PXEA_LOCUS7659</name>
</gene>
<name>A0A448WKT1_9PLAT</name>
<sequence length="66" mass="6901">MRVSTTVRKAGAVKERSPGDTGSRVCTCLPSIWNGSRAEVETMQKSVTSQSGQKVRGSTEVVGAGC</sequence>
<keyword evidence="3" id="KW-1185">Reference proteome</keyword>
<feature type="region of interest" description="Disordered" evidence="1">
    <location>
        <begin position="1"/>
        <end position="22"/>
    </location>
</feature>
<reference evidence="2" key="1">
    <citation type="submission" date="2018-11" db="EMBL/GenBank/DDBJ databases">
        <authorList>
            <consortium name="Pathogen Informatics"/>
        </authorList>
    </citation>
    <scope>NUCLEOTIDE SEQUENCE</scope>
</reference>